<evidence type="ECO:0000313" key="1">
    <source>
        <dbReference type="EMBL" id="PXW73723.1"/>
    </source>
</evidence>
<dbReference type="EMBL" id="QJJM01000009">
    <property type="protein sequence ID" value="PXW73723.1"/>
    <property type="molecule type" value="Genomic_DNA"/>
</dbReference>
<gene>
    <name evidence="1" type="ORF">C7451_1098</name>
</gene>
<organism evidence="1 2">
    <name type="scientific">Blastomonas natatoria</name>
    <dbReference type="NCBI Taxonomy" id="34015"/>
    <lineage>
        <taxon>Bacteria</taxon>
        <taxon>Pseudomonadati</taxon>
        <taxon>Pseudomonadota</taxon>
        <taxon>Alphaproteobacteria</taxon>
        <taxon>Sphingomonadales</taxon>
        <taxon>Sphingomonadaceae</taxon>
        <taxon>Blastomonas</taxon>
    </lineage>
</organism>
<accession>A0A2V3UWD8</accession>
<protein>
    <submittedName>
        <fullName evidence="1">Uncharacterized protein</fullName>
    </submittedName>
</protein>
<dbReference type="AlphaFoldDB" id="A0A2V3UWD8"/>
<dbReference type="Proteomes" id="UP000248014">
    <property type="component" value="Unassembled WGS sequence"/>
</dbReference>
<comment type="caution">
    <text evidence="1">The sequence shown here is derived from an EMBL/GenBank/DDBJ whole genome shotgun (WGS) entry which is preliminary data.</text>
</comment>
<proteinExistence type="predicted"/>
<sequence>MDIPSLFDLKTAFRNALVVNAETLFVLHGENGLGAELATLYLGRTVDCLPSDEYLGTSTLQAIDLDRHHVWHRIAGLHRMLDERRMSSSPGTINTDDIGLEMLVHLEMFLATIPHIALGAYDGTSVRSGCLRRLFELASAWHRLAEDISDALSGHAGLMNLRPADLALLGSMNERSLRNLVGPKNRIRTLQADKKAASRKGKSSVQSRAFVAVDLIDALDWLGSRKGFAIEPLKPAFVVEHVSGIEDPRKRARAALVALLVAHGELRYVSANESLSEKDLRAAGDGKASDATIKRLDDHIAFLARQ</sequence>
<evidence type="ECO:0000313" key="2">
    <source>
        <dbReference type="Proteomes" id="UP000248014"/>
    </source>
</evidence>
<keyword evidence="2" id="KW-1185">Reference proteome</keyword>
<name>A0A2V3UWD8_9SPHN</name>
<reference evidence="1 2" key="1">
    <citation type="submission" date="2018-05" db="EMBL/GenBank/DDBJ databases">
        <title>Genomic Encyclopedia of Type Strains, Phase IV (KMG-IV): sequencing the most valuable type-strain genomes for metagenomic binning, comparative biology and taxonomic classification.</title>
        <authorList>
            <person name="Goeker M."/>
        </authorList>
    </citation>
    <scope>NUCLEOTIDE SEQUENCE [LARGE SCALE GENOMIC DNA]</scope>
    <source>
        <strain evidence="1 2">DSM 3183</strain>
    </source>
</reference>